<proteinExistence type="predicted"/>
<comment type="caution">
    <text evidence="2">The sequence shown here is derived from an EMBL/GenBank/DDBJ whole genome shotgun (WGS) entry which is preliminary data.</text>
</comment>
<protein>
    <submittedName>
        <fullName evidence="2">Uncharacterized protein</fullName>
    </submittedName>
</protein>
<reference evidence="2" key="1">
    <citation type="submission" date="2021-01" db="EMBL/GenBank/DDBJ databases">
        <authorList>
            <person name="Kaushik A."/>
        </authorList>
    </citation>
    <scope>NUCLEOTIDE SEQUENCE</scope>
    <source>
        <strain evidence="2">AG1-1B</strain>
    </source>
</reference>
<feature type="compositionally biased region" description="Basic and acidic residues" evidence="1">
    <location>
        <begin position="10"/>
        <end position="21"/>
    </location>
</feature>
<sequence length="253" mass="27264">MGAAISEMKSQIERADDAKGKEQEIKEALENMRLMAADQLEAFNLKIRNRDADTHLIPISKILSSFEYIQCTSSSANTIGPGIKDAVKDFSTGPVADGIANLASSVIGKLLGESSGSRQLQTRYIISIDPLGGISRLDALFFVYNFSSEGLMKTAKSVVATCVVKSSADVREVDDNTLRVLVNQCFETSPLDLRKAIYGELCDALYNSKDPAYKASLQAAKESQRAALASPAQPKVIAHSPEKEQNAEAGESI</sequence>
<accession>A0A8H3GPK3</accession>
<feature type="region of interest" description="Disordered" evidence="1">
    <location>
        <begin position="225"/>
        <end position="253"/>
    </location>
</feature>
<evidence type="ECO:0000313" key="3">
    <source>
        <dbReference type="Proteomes" id="UP000663826"/>
    </source>
</evidence>
<feature type="region of interest" description="Disordered" evidence="1">
    <location>
        <begin position="1"/>
        <end position="21"/>
    </location>
</feature>
<dbReference type="Proteomes" id="UP000663826">
    <property type="component" value="Unassembled WGS sequence"/>
</dbReference>
<evidence type="ECO:0000313" key="2">
    <source>
        <dbReference type="EMBL" id="CAE6461059.1"/>
    </source>
</evidence>
<dbReference type="EMBL" id="CAJMWQ010001751">
    <property type="protein sequence ID" value="CAE6461059.1"/>
    <property type="molecule type" value="Genomic_DNA"/>
</dbReference>
<evidence type="ECO:0000256" key="1">
    <source>
        <dbReference type="SAM" id="MobiDB-lite"/>
    </source>
</evidence>
<dbReference type="AlphaFoldDB" id="A0A8H3GPK3"/>
<gene>
    <name evidence="2" type="ORF">RDB_LOCUS88348</name>
</gene>
<name>A0A8H3GPK3_9AGAM</name>
<organism evidence="2 3">
    <name type="scientific">Rhizoctonia solani</name>
    <dbReference type="NCBI Taxonomy" id="456999"/>
    <lineage>
        <taxon>Eukaryota</taxon>
        <taxon>Fungi</taxon>
        <taxon>Dikarya</taxon>
        <taxon>Basidiomycota</taxon>
        <taxon>Agaricomycotina</taxon>
        <taxon>Agaricomycetes</taxon>
        <taxon>Cantharellales</taxon>
        <taxon>Ceratobasidiaceae</taxon>
        <taxon>Rhizoctonia</taxon>
    </lineage>
</organism>